<dbReference type="GO" id="GO:0016485">
    <property type="term" value="P:protein processing"/>
    <property type="evidence" value="ECO:0007669"/>
    <property type="project" value="TreeGrafter"/>
</dbReference>
<dbReference type="Proteomes" id="UP000234639">
    <property type="component" value="Unassembled WGS sequence"/>
</dbReference>
<reference evidence="5" key="2">
    <citation type="submission" date="2022-12" db="EMBL/GenBank/DDBJ databases">
        <title>Species Delineation and Comparative Genomics within the Campylobacter ureolyticus Complex.</title>
        <authorList>
            <person name="Maki J."/>
            <person name="Howard M."/>
            <person name="Connelly S."/>
            <person name="Hardy D.J."/>
            <person name="Cameron A."/>
        </authorList>
    </citation>
    <scope>NUCLEOTIDE SEQUENCE</scope>
    <source>
        <strain evidence="5">URMC_787</strain>
    </source>
</reference>
<dbReference type="CDD" id="cd06062">
    <property type="entry name" value="H2MP_MemB-H2up"/>
    <property type="match status" value="1"/>
</dbReference>
<gene>
    <name evidence="6" type="ORF">CYJ41_01740</name>
    <name evidence="5" type="ORF">O6B32_05380</name>
</gene>
<dbReference type="Gene3D" id="3.40.50.1450">
    <property type="entry name" value="HybD-like"/>
    <property type="match status" value="1"/>
</dbReference>
<dbReference type="NCBIfam" id="TIGR00072">
    <property type="entry name" value="hydrog_prot"/>
    <property type="match status" value="1"/>
</dbReference>
<dbReference type="PRINTS" id="PR00446">
    <property type="entry name" value="HYDRGNUPTAKE"/>
</dbReference>
<dbReference type="InterPro" id="IPR000671">
    <property type="entry name" value="Peptidase_A31"/>
</dbReference>
<dbReference type="PANTHER" id="PTHR30302">
    <property type="entry name" value="HYDROGENASE 1 MATURATION PROTEASE"/>
    <property type="match status" value="1"/>
</dbReference>
<evidence type="ECO:0000256" key="1">
    <source>
        <dbReference type="ARBA" id="ARBA00006814"/>
    </source>
</evidence>
<evidence type="ECO:0000256" key="3">
    <source>
        <dbReference type="ARBA" id="ARBA00022750"/>
    </source>
</evidence>
<keyword evidence="3" id="KW-0064">Aspartyl protease</keyword>
<keyword evidence="4" id="KW-0378">Hydrolase</keyword>
<dbReference type="Proteomes" id="UP001075225">
    <property type="component" value="Unassembled WGS sequence"/>
</dbReference>
<proteinExistence type="inferred from homology"/>
<organism evidence="6 7">
    <name type="scientific">Campylobacter ureolyticus</name>
    <dbReference type="NCBI Taxonomy" id="827"/>
    <lineage>
        <taxon>Bacteria</taxon>
        <taxon>Pseudomonadati</taxon>
        <taxon>Campylobacterota</taxon>
        <taxon>Epsilonproteobacteria</taxon>
        <taxon>Campylobacterales</taxon>
        <taxon>Campylobacteraceae</taxon>
        <taxon>Campylobacter</taxon>
    </lineage>
</organism>
<dbReference type="RefSeq" id="WP_101636655.1">
    <property type="nucleotide sequence ID" value="NZ_BQNW01000001.1"/>
</dbReference>
<dbReference type="GO" id="GO:0008047">
    <property type="term" value="F:enzyme activator activity"/>
    <property type="evidence" value="ECO:0007669"/>
    <property type="project" value="InterPro"/>
</dbReference>
<evidence type="ECO:0000313" key="6">
    <source>
        <dbReference type="EMBL" id="PKZ29637.1"/>
    </source>
</evidence>
<dbReference type="InterPro" id="IPR023430">
    <property type="entry name" value="Pept_HybD-like_dom_sf"/>
</dbReference>
<evidence type="ECO:0000256" key="4">
    <source>
        <dbReference type="ARBA" id="ARBA00022801"/>
    </source>
</evidence>
<protein>
    <submittedName>
        <fullName evidence="5">HyaD/HybD family hydrogenase maturation endopeptidase</fullName>
    </submittedName>
    <submittedName>
        <fullName evidence="6">Hydrogenase expression/formation protein</fullName>
    </submittedName>
</protein>
<dbReference type="EMBL" id="PKHU01000002">
    <property type="protein sequence ID" value="PKZ29637.1"/>
    <property type="molecule type" value="Genomic_DNA"/>
</dbReference>
<dbReference type="SUPFAM" id="SSF53163">
    <property type="entry name" value="HybD-like"/>
    <property type="match status" value="1"/>
</dbReference>
<evidence type="ECO:0000313" key="7">
    <source>
        <dbReference type="Proteomes" id="UP000234639"/>
    </source>
</evidence>
<keyword evidence="2" id="KW-0645">Protease</keyword>
<evidence type="ECO:0000313" key="5">
    <source>
        <dbReference type="EMBL" id="MCZ6159908.1"/>
    </source>
</evidence>
<dbReference type="Pfam" id="PF01750">
    <property type="entry name" value="HycI"/>
    <property type="match status" value="1"/>
</dbReference>
<dbReference type="GO" id="GO:0004190">
    <property type="term" value="F:aspartic-type endopeptidase activity"/>
    <property type="evidence" value="ECO:0007669"/>
    <property type="project" value="UniProtKB-KW"/>
</dbReference>
<name>A0A2I1NB78_9BACT</name>
<reference evidence="6 7" key="1">
    <citation type="submission" date="2017-12" db="EMBL/GenBank/DDBJ databases">
        <title>Phylogenetic diversity of female urinary microbiome.</title>
        <authorList>
            <person name="Thomas-White K."/>
            <person name="Wolfe A.J."/>
        </authorList>
    </citation>
    <scope>NUCLEOTIDE SEQUENCE [LARGE SCALE GENOMIC DNA]</scope>
    <source>
        <strain evidence="6 7">UMB0112</strain>
    </source>
</reference>
<dbReference type="AlphaFoldDB" id="A0A2I1NB78"/>
<comment type="caution">
    <text evidence="6">The sequence shown here is derived from an EMBL/GenBank/DDBJ whole genome shotgun (WGS) entry which is preliminary data.</text>
</comment>
<dbReference type="PANTHER" id="PTHR30302:SF1">
    <property type="entry name" value="HYDROGENASE 2 MATURATION PROTEASE"/>
    <property type="match status" value="1"/>
</dbReference>
<comment type="similarity">
    <text evidence="1">Belongs to the peptidase A31 family.</text>
</comment>
<sequence>MKILVLGIGNVLYSDEGIGVHFVKLLEKNYQFISNEHEITFMDGGTLANFLMFIMAKYDHIFLVDCIEADDGKVGDVYFFSYDDMPKMIKWSGSAHEVEMLQTLQMMELAGDLPSTKILGVIPKRVEPLAFTISDELKNSVKVMEKTSLNYFKSLGFEVKKINDLTIQDIANEFDEIGKNKI</sequence>
<evidence type="ECO:0000256" key="2">
    <source>
        <dbReference type="ARBA" id="ARBA00022670"/>
    </source>
</evidence>
<dbReference type="EMBL" id="JAPXGO010000003">
    <property type="protein sequence ID" value="MCZ6159908.1"/>
    <property type="molecule type" value="Genomic_DNA"/>
</dbReference>
<accession>A0A2I1NB78</accession>